<dbReference type="GO" id="GO:0019867">
    <property type="term" value="C:outer membrane"/>
    <property type="evidence" value="ECO:0007669"/>
    <property type="project" value="InterPro"/>
</dbReference>
<dbReference type="CDD" id="cd22786">
    <property type="entry name" value="DPBB_YuiC-like"/>
    <property type="match status" value="1"/>
</dbReference>
<dbReference type="Pfam" id="PF06725">
    <property type="entry name" value="3D"/>
    <property type="match status" value="1"/>
</dbReference>
<dbReference type="KEGG" id="ccot:CCAX7_29430"/>
<dbReference type="Gene3D" id="2.20.230.10">
    <property type="entry name" value="Resuscitation-promoting factor rpfb"/>
    <property type="match status" value="1"/>
</dbReference>
<dbReference type="GO" id="GO:0009254">
    <property type="term" value="P:peptidoglycan turnover"/>
    <property type="evidence" value="ECO:0007669"/>
    <property type="project" value="InterPro"/>
</dbReference>
<dbReference type="InterPro" id="IPR010611">
    <property type="entry name" value="3D_dom"/>
</dbReference>
<dbReference type="Gene3D" id="2.40.40.10">
    <property type="entry name" value="RlpA-like domain"/>
    <property type="match status" value="1"/>
</dbReference>
<organism evidence="1 2">
    <name type="scientific">Capsulimonas corticalis</name>
    <dbReference type="NCBI Taxonomy" id="2219043"/>
    <lineage>
        <taxon>Bacteria</taxon>
        <taxon>Bacillati</taxon>
        <taxon>Armatimonadota</taxon>
        <taxon>Armatimonadia</taxon>
        <taxon>Capsulimonadales</taxon>
        <taxon>Capsulimonadaceae</taxon>
        <taxon>Capsulimonas</taxon>
    </lineage>
</organism>
<dbReference type="Pfam" id="PF07501">
    <property type="entry name" value="G5"/>
    <property type="match status" value="1"/>
</dbReference>
<dbReference type="InterPro" id="IPR011098">
    <property type="entry name" value="G5_dom"/>
</dbReference>
<dbReference type="InterPro" id="IPR036908">
    <property type="entry name" value="RlpA-like_sf"/>
</dbReference>
<sequence>MLCPFTVLAQNAPVLAAPAQGSPTPTADVNRGAAETSTVLVTDGAQHAQIFQTVGRTVAGALEEMKITLSPGDKVAPPLTASVTTGTPITITRVRTEKQTETAAIPYKTVFRMSPGVPAGQIVKGAHGRAGVLTKTFLATYTNDHLTSRKLVSKVVTKPAQDEETLGGVRQMARALPSRGGSYQRLRMISMVATGYSPREGNGRGICATGMRAGYGVVAVDPRVIRLHSRLYIEGYGYAVAGDTGGAIKGRRVDLGHNTYREACNVGRKHVKVWVLDNAR</sequence>
<accession>A0A402CT21</accession>
<dbReference type="PROSITE" id="PS51109">
    <property type="entry name" value="G5"/>
    <property type="match status" value="1"/>
</dbReference>
<evidence type="ECO:0000313" key="2">
    <source>
        <dbReference type="Proteomes" id="UP000287394"/>
    </source>
</evidence>
<dbReference type="SMART" id="SM01208">
    <property type="entry name" value="G5"/>
    <property type="match status" value="1"/>
</dbReference>
<dbReference type="SUPFAM" id="SSF50685">
    <property type="entry name" value="Barwin-like endoglucanases"/>
    <property type="match status" value="1"/>
</dbReference>
<dbReference type="InterPro" id="IPR007137">
    <property type="entry name" value="DUF348"/>
</dbReference>
<protein>
    <submittedName>
        <fullName evidence="1">Uncharacterized protein</fullName>
    </submittedName>
</protein>
<name>A0A402CT21_9BACT</name>
<dbReference type="GO" id="GO:0004553">
    <property type="term" value="F:hydrolase activity, hydrolyzing O-glycosyl compounds"/>
    <property type="evidence" value="ECO:0007669"/>
    <property type="project" value="InterPro"/>
</dbReference>
<dbReference type="InterPro" id="IPR051933">
    <property type="entry name" value="Resuscitation_pf_RpfB"/>
</dbReference>
<dbReference type="AlphaFoldDB" id="A0A402CT21"/>
<dbReference type="PANTHER" id="PTHR39160">
    <property type="entry name" value="CELL WALL-BINDING PROTEIN YOCH"/>
    <property type="match status" value="1"/>
</dbReference>
<dbReference type="PANTHER" id="PTHR39160:SF4">
    <property type="entry name" value="RESUSCITATION-PROMOTING FACTOR RPFB"/>
    <property type="match status" value="1"/>
</dbReference>
<dbReference type="Pfam" id="PF03990">
    <property type="entry name" value="DUF348"/>
    <property type="match status" value="1"/>
</dbReference>
<keyword evidence="2" id="KW-1185">Reference proteome</keyword>
<dbReference type="EMBL" id="AP025739">
    <property type="protein sequence ID" value="BDI30892.1"/>
    <property type="molecule type" value="Genomic_DNA"/>
</dbReference>
<proteinExistence type="predicted"/>
<reference evidence="1 2" key="1">
    <citation type="journal article" date="2019" name="Int. J. Syst. Evol. Microbiol.">
        <title>Capsulimonas corticalis gen. nov., sp. nov., an aerobic capsulated bacterium, of a novel bacterial order, Capsulimonadales ord. nov., of the class Armatimonadia of the phylum Armatimonadetes.</title>
        <authorList>
            <person name="Li J."/>
            <person name="Kudo C."/>
            <person name="Tonouchi A."/>
        </authorList>
    </citation>
    <scope>NUCLEOTIDE SEQUENCE [LARGE SCALE GENOMIC DNA]</scope>
    <source>
        <strain evidence="1 2">AX-7</strain>
    </source>
</reference>
<gene>
    <name evidence="1" type="ORF">CCAX7_29430</name>
</gene>
<dbReference type="Proteomes" id="UP000287394">
    <property type="component" value="Chromosome"/>
</dbReference>
<evidence type="ECO:0000313" key="1">
    <source>
        <dbReference type="EMBL" id="BDI30892.1"/>
    </source>
</evidence>
<dbReference type="FunCoup" id="A0A402CT21">
    <property type="interactions" value="9"/>
</dbReference>